<organism evidence="2">
    <name type="scientific">Ignisphaera aggregans</name>
    <dbReference type="NCBI Taxonomy" id="334771"/>
    <lineage>
        <taxon>Archaea</taxon>
        <taxon>Thermoproteota</taxon>
        <taxon>Thermoprotei</taxon>
        <taxon>Desulfurococcales</taxon>
        <taxon>Desulfurococcaceae</taxon>
        <taxon>Ignisphaera</taxon>
    </lineage>
</organism>
<accession>A0A7C4BC80</accession>
<evidence type="ECO:0000313" key="2">
    <source>
        <dbReference type="EMBL" id="HGI87861.1"/>
    </source>
</evidence>
<keyword evidence="1" id="KW-1133">Transmembrane helix</keyword>
<evidence type="ECO:0000256" key="1">
    <source>
        <dbReference type="SAM" id="Phobius"/>
    </source>
</evidence>
<proteinExistence type="predicted"/>
<comment type="caution">
    <text evidence="2">The sequence shown here is derived from an EMBL/GenBank/DDBJ whole genome shotgun (WGS) entry which is preliminary data.</text>
</comment>
<protein>
    <recommendedName>
        <fullName evidence="3">Haloacid dehalogenase-like hydrolase</fullName>
    </recommendedName>
</protein>
<keyword evidence="1" id="KW-0472">Membrane</keyword>
<gene>
    <name evidence="2" type="ORF">ENV14_05700</name>
</gene>
<evidence type="ECO:0008006" key="3">
    <source>
        <dbReference type="Google" id="ProtNLM"/>
    </source>
</evidence>
<name>A0A7C4BC80_9CREN</name>
<keyword evidence="1" id="KW-0812">Transmembrane</keyword>
<reference evidence="2" key="1">
    <citation type="journal article" date="2020" name="mSystems">
        <title>Genome- and Community-Level Interaction Insights into Carbon Utilization and Element Cycling Functions of Hydrothermarchaeota in Hydrothermal Sediment.</title>
        <authorList>
            <person name="Zhou Z."/>
            <person name="Liu Y."/>
            <person name="Xu W."/>
            <person name="Pan J."/>
            <person name="Luo Z.H."/>
            <person name="Li M."/>
        </authorList>
    </citation>
    <scope>NUCLEOTIDE SEQUENCE [LARGE SCALE GENOMIC DNA]</scope>
    <source>
        <strain evidence="2">SpSt-732</strain>
    </source>
</reference>
<sequence>MIQFMKSSRLSDTTLRLQKNVSPIISNSSSESTLSYNRKEMPRYCIVVDLDYTLVNVDTTAMCVEYACPLKYKFLHYILFLFVLKFFIPLLNRIVKRDVYKLLLTRTCLKNCEMLDEIAEKVYFDSLKVFNIHIFKAALSTNAMKILLTASIDSIAKKFYDLGFDMVISSNIKCRNGELHELIDLYGKKHIILQQLLKYCDKILVIEDNPEPQYRTLKDIKVIEARSYGRKGS</sequence>
<dbReference type="EMBL" id="DTFF01000048">
    <property type="protein sequence ID" value="HGI87861.1"/>
    <property type="molecule type" value="Genomic_DNA"/>
</dbReference>
<dbReference type="AlphaFoldDB" id="A0A7C4BC80"/>
<feature type="transmembrane region" description="Helical" evidence="1">
    <location>
        <begin position="74"/>
        <end position="91"/>
    </location>
</feature>